<name>A0A5K0V8V3_9MAGN</name>
<organism evidence="2">
    <name type="scientific">Nymphaea colorata</name>
    <name type="common">pocket water lily</name>
    <dbReference type="NCBI Taxonomy" id="210225"/>
    <lineage>
        <taxon>Eukaryota</taxon>
        <taxon>Viridiplantae</taxon>
        <taxon>Streptophyta</taxon>
        <taxon>Embryophyta</taxon>
        <taxon>Tracheophyta</taxon>
        <taxon>Spermatophyta</taxon>
        <taxon>Magnoliopsida</taxon>
        <taxon>Nymphaeales</taxon>
        <taxon>Nymphaeaceae</taxon>
        <taxon>Nymphaea</taxon>
    </lineage>
</organism>
<dbReference type="GO" id="GO:0005737">
    <property type="term" value="C:cytoplasm"/>
    <property type="evidence" value="ECO:0007669"/>
    <property type="project" value="EnsemblPlants"/>
</dbReference>
<dbReference type="PANTHER" id="PTHR31900">
    <property type="entry name" value="F-BOX/RNI SUPERFAMILY PROTEIN-RELATED"/>
    <property type="match status" value="1"/>
</dbReference>
<protein>
    <recommendedName>
        <fullName evidence="1">F-box domain-containing protein</fullName>
    </recommendedName>
</protein>
<dbReference type="Gramene" id="NC1G0111390.1">
    <property type="protein sequence ID" value="NC1G0111390.1:cds"/>
    <property type="gene ID" value="NC1G0111390"/>
</dbReference>
<dbReference type="EMBL" id="LR721774">
    <property type="protein sequence ID" value="VVV37112.1"/>
    <property type="molecule type" value="Genomic_DNA"/>
</dbReference>
<dbReference type="InterPro" id="IPR050232">
    <property type="entry name" value="FBL13/AtMIF1-like"/>
</dbReference>
<dbReference type="InterPro" id="IPR032675">
    <property type="entry name" value="LRR_dom_sf"/>
</dbReference>
<evidence type="ECO:0000313" key="2">
    <source>
        <dbReference type="EMBL" id="VVV37112.1"/>
    </source>
</evidence>
<dbReference type="InterPro" id="IPR055411">
    <property type="entry name" value="LRR_FXL15/At3g58940/PEG3-like"/>
</dbReference>
<dbReference type="Pfam" id="PF12937">
    <property type="entry name" value="F-box-like"/>
    <property type="match status" value="1"/>
</dbReference>
<dbReference type="PANTHER" id="PTHR31900:SF30">
    <property type="entry name" value="SUPERFAMILY PROTEIN, PUTATIVE-RELATED"/>
    <property type="match status" value="1"/>
</dbReference>
<proteinExistence type="predicted"/>
<reference evidence="2" key="1">
    <citation type="submission" date="2019-09" db="EMBL/GenBank/DDBJ databases">
        <authorList>
            <person name="Zhang L."/>
        </authorList>
    </citation>
    <scope>NUCLEOTIDE SEQUENCE</scope>
</reference>
<dbReference type="InterPro" id="IPR036047">
    <property type="entry name" value="F-box-like_dom_sf"/>
</dbReference>
<evidence type="ECO:0000259" key="1">
    <source>
        <dbReference type="SMART" id="SM00256"/>
    </source>
</evidence>
<dbReference type="OrthoDB" id="1891924at2759"/>
<dbReference type="InterPro" id="IPR001810">
    <property type="entry name" value="F-box_dom"/>
</dbReference>
<dbReference type="AlphaFoldDB" id="A0A5K0V8V3"/>
<dbReference type="SUPFAM" id="SSF52047">
    <property type="entry name" value="RNI-like"/>
    <property type="match status" value="1"/>
</dbReference>
<sequence length="420" mass="47154">MECLPVEVIGNILSRVGAARDVVVASATCRKWREAGRNHLRTLSFNSADWPVYRELSASRLEILITQTIFQTKGLQSLSISMADVADEFSAAPVIAWLMYTRDSLRSLLHLVRTAPPVNVLERCGRSRLEALVLGFTSISGVEPSYQRFPCLRFLALHSVSVSALDLSLLLSACPLIESFSLVSPDIAMSDSQATMELSSPTLKRIYVEAISLDKFVLDADSLESLHLKNSTLEYFELVGKGGLRHLRFDDVSVIHLDIGDTADYLEVVDVNDFTIVWPKFYQTITRSAKLRRLRLWGVVFDVEDEVLDLETIAVCFPRLSHLSLSYETRDSLVHYGLHGSTMLENVVALELGSTVINDLFTEWVAGLLERCPNLKKLVIHGTISEMKTREECQTLAGFTSSIVRLMRKYINVDVQFEYQ</sequence>
<gene>
    <name evidence="2" type="ORF">NYM_LOCUS1600</name>
</gene>
<dbReference type="SMART" id="SM00256">
    <property type="entry name" value="FBOX"/>
    <property type="match status" value="1"/>
</dbReference>
<dbReference type="OMA" id="ACPMIES"/>
<accession>A0A5K0V8V3</accession>
<feature type="domain" description="F-box" evidence="1">
    <location>
        <begin position="4"/>
        <end position="47"/>
    </location>
</feature>
<dbReference type="Gene3D" id="3.80.10.10">
    <property type="entry name" value="Ribonuclease Inhibitor"/>
    <property type="match status" value="1"/>
</dbReference>
<dbReference type="Pfam" id="PF24758">
    <property type="entry name" value="LRR_At5g56370"/>
    <property type="match status" value="1"/>
</dbReference>
<dbReference type="SUPFAM" id="SSF81383">
    <property type="entry name" value="F-box domain"/>
    <property type="match status" value="1"/>
</dbReference>